<evidence type="ECO:0000313" key="2">
    <source>
        <dbReference type="Proteomes" id="UP001469553"/>
    </source>
</evidence>
<dbReference type="EMBL" id="JAHRIP010009648">
    <property type="protein sequence ID" value="MEQ2282888.1"/>
    <property type="molecule type" value="Genomic_DNA"/>
</dbReference>
<proteinExistence type="predicted"/>
<reference evidence="1 2" key="1">
    <citation type="submission" date="2021-06" db="EMBL/GenBank/DDBJ databases">
        <authorList>
            <person name="Palmer J.M."/>
        </authorList>
    </citation>
    <scope>NUCLEOTIDE SEQUENCE [LARGE SCALE GENOMIC DNA]</scope>
    <source>
        <strain evidence="1 2">AS_MEX2019</strain>
        <tissue evidence="1">Muscle</tissue>
    </source>
</reference>
<comment type="caution">
    <text evidence="1">The sequence shown here is derived from an EMBL/GenBank/DDBJ whole genome shotgun (WGS) entry which is preliminary data.</text>
</comment>
<protein>
    <submittedName>
        <fullName evidence="1">Uncharacterized protein</fullName>
    </submittedName>
</protein>
<accession>A0ABV0XN75</accession>
<organism evidence="1 2">
    <name type="scientific">Ameca splendens</name>
    <dbReference type="NCBI Taxonomy" id="208324"/>
    <lineage>
        <taxon>Eukaryota</taxon>
        <taxon>Metazoa</taxon>
        <taxon>Chordata</taxon>
        <taxon>Craniata</taxon>
        <taxon>Vertebrata</taxon>
        <taxon>Euteleostomi</taxon>
        <taxon>Actinopterygii</taxon>
        <taxon>Neopterygii</taxon>
        <taxon>Teleostei</taxon>
        <taxon>Neoteleostei</taxon>
        <taxon>Acanthomorphata</taxon>
        <taxon>Ovalentaria</taxon>
        <taxon>Atherinomorphae</taxon>
        <taxon>Cyprinodontiformes</taxon>
        <taxon>Goodeidae</taxon>
        <taxon>Ameca</taxon>
    </lineage>
</organism>
<dbReference type="Proteomes" id="UP001469553">
    <property type="component" value="Unassembled WGS sequence"/>
</dbReference>
<evidence type="ECO:0000313" key="1">
    <source>
        <dbReference type="EMBL" id="MEQ2282888.1"/>
    </source>
</evidence>
<sequence length="116" mass="13262">MRKWSFLHLQVQCPRTPVSALLVGHLAAPEVVNLTDAKLINQPQRFYPLDYNGGKSSRASSEFYLNSYSNNFFFLTSLFYMLSKWKLRATKQRITKRIHCVASKGILPFQSTSGDS</sequence>
<name>A0ABV0XN75_9TELE</name>
<keyword evidence="2" id="KW-1185">Reference proteome</keyword>
<gene>
    <name evidence="1" type="ORF">AMECASPLE_005364</name>
</gene>